<protein>
    <recommendedName>
        <fullName evidence="1">PIN domain-containing protein</fullName>
    </recommendedName>
</protein>
<dbReference type="EMBL" id="CP001715">
    <property type="protein sequence ID" value="ACV37123.1"/>
    <property type="molecule type" value="Genomic_DNA"/>
</dbReference>
<reference evidence="2" key="1">
    <citation type="submission" date="2009-08" db="EMBL/GenBank/DDBJ databases">
        <authorList>
            <consortium name="US DOE Joint Genome Institute"/>
            <person name="Lucas S."/>
            <person name="Copeland A."/>
            <person name="Lapidus A."/>
            <person name="Glavina del Rio T."/>
            <person name="Dalin E."/>
            <person name="Tice H."/>
            <person name="Bruce D."/>
            <person name="Barry K."/>
            <person name="Pitluck S."/>
            <person name="Lowry S."/>
            <person name="Larimer F."/>
            <person name="Land M."/>
            <person name="Hauser L."/>
            <person name="Kyrpides N."/>
            <person name="Ivanova N."/>
            <person name="McMahon K.D."/>
            <person name="Hugenholtz P."/>
        </authorList>
    </citation>
    <scope>NUCLEOTIDE SEQUENCE</scope>
    <source>
        <strain evidence="2">UW-1</strain>
    </source>
</reference>
<dbReference type="InterPro" id="IPR029060">
    <property type="entry name" value="PIN-like_dom_sf"/>
</dbReference>
<dbReference type="eggNOG" id="COG1569">
    <property type="taxonomic scope" value="Bacteria"/>
</dbReference>
<dbReference type="Pfam" id="PF13470">
    <property type="entry name" value="PIN_3"/>
    <property type="match status" value="1"/>
</dbReference>
<organism evidence="2">
    <name type="scientific">Accumulibacter regalis</name>
    <dbReference type="NCBI Taxonomy" id="522306"/>
    <lineage>
        <taxon>Bacteria</taxon>
        <taxon>Pseudomonadati</taxon>
        <taxon>Pseudomonadota</taxon>
        <taxon>Betaproteobacteria</taxon>
        <taxon>Candidatus Accumulibacter</taxon>
    </lineage>
</organism>
<dbReference type="HOGENOM" id="CLU_2695996_0_0_4"/>
<accession>C7RLH4</accession>
<proteinExistence type="predicted"/>
<dbReference type="SUPFAM" id="SSF88723">
    <property type="entry name" value="PIN domain-like"/>
    <property type="match status" value="1"/>
</dbReference>
<evidence type="ECO:0000313" key="2">
    <source>
        <dbReference type="EMBL" id="ACV37123.1"/>
    </source>
</evidence>
<gene>
    <name evidence="2" type="ordered locus">CAP2UW1_3873</name>
</gene>
<name>C7RLH4_ACCRE</name>
<evidence type="ECO:0000259" key="1">
    <source>
        <dbReference type="Pfam" id="PF13470"/>
    </source>
</evidence>
<dbReference type="NCBIfam" id="TIGR00305">
    <property type="entry name" value="putative toxin-antitoxin system toxin component, PIN family"/>
    <property type="match status" value="1"/>
</dbReference>
<dbReference type="STRING" id="522306.CAP2UW1_3873"/>
<dbReference type="InterPro" id="IPR002850">
    <property type="entry name" value="PIN_toxin-like"/>
</dbReference>
<dbReference type="InterPro" id="IPR002716">
    <property type="entry name" value="PIN_dom"/>
</dbReference>
<dbReference type="KEGG" id="app:CAP2UW1_3873"/>
<sequence>MLRVVIDTNVMLSGLLWHGAPHVLLEHVRAGTLGLVSSPAILAELENVIARPKFDVILARSNTSREIALAELR</sequence>
<feature type="domain" description="PIN" evidence="1">
    <location>
        <begin position="3"/>
        <end position="63"/>
    </location>
</feature>
<dbReference type="PANTHER" id="PTHR34610">
    <property type="entry name" value="SSL7007 PROTEIN"/>
    <property type="match status" value="1"/>
</dbReference>
<dbReference type="AlphaFoldDB" id="C7RLH4"/>
<reference evidence="2" key="2">
    <citation type="submission" date="2009-09" db="EMBL/GenBank/DDBJ databases">
        <title>Complete sequence of chromosome of Candidatus Accumulibacter phosphatis clade IIA str. UW-1.</title>
        <authorList>
            <consortium name="US DOE Joint Genome Institute"/>
            <person name="Martin H.G."/>
            <person name="Ivanova N."/>
            <person name="Kunin V."/>
            <person name="Warnecke F."/>
            <person name="Barry K."/>
            <person name="He S."/>
            <person name="Salamov A."/>
            <person name="Szeto E."/>
            <person name="Dalin E."/>
            <person name="Pangilinan J.L."/>
            <person name="Lapidus A."/>
            <person name="Lowry S."/>
            <person name="Kyrpides N.C."/>
            <person name="McMahon K.D."/>
            <person name="Hugenholtz P."/>
        </authorList>
    </citation>
    <scope>NUCLEOTIDE SEQUENCE [LARGE SCALE GENOMIC DNA]</scope>
    <source>
        <strain evidence="2">UW-1</strain>
    </source>
</reference>
<dbReference type="PANTHER" id="PTHR34610:SF4">
    <property type="entry name" value="SLL8027 PROTEIN"/>
    <property type="match status" value="1"/>
</dbReference>